<gene>
    <name evidence="1" type="ORF">GCM10017771_51820</name>
</gene>
<protein>
    <submittedName>
        <fullName evidence="1">Uncharacterized protein</fullName>
    </submittedName>
</protein>
<organism evidence="1 2">
    <name type="scientific">Streptomyces capitiformicae</name>
    <dbReference type="NCBI Taxonomy" id="2014920"/>
    <lineage>
        <taxon>Bacteria</taxon>
        <taxon>Bacillati</taxon>
        <taxon>Actinomycetota</taxon>
        <taxon>Actinomycetes</taxon>
        <taxon>Kitasatosporales</taxon>
        <taxon>Streptomycetaceae</taxon>
        <taxon>Streptomyces</taxon>
    </lineage>
</organism>
<reference evidence="1" key="2">
    <citation type="submission" date="2020-09" db="EMBL/GenBank/DDBJ databases">
        <authorList>
            <person name="Sun Q."/>
            <person name="Zhou Y."/>
        </authorList>
    </citation>
    <scope>NUCLEOTIDE SEQUENCE</scope>
    <source>
        <strain evidence="1">CGMCC 4.7403</strain>
    </source>
</reference>
<sequence>MHLRQVTACPQPAEYTTHRRQRRQLAWQIYTCPRHRRLFEWSVPGNLRRLAADDERPPCGTVHDHRPHAEIIVSHLRGWMCVSGTPSDSPDPSEDDWQAHLSNARNWFIATGESDLQAVTEQALRLAETGAVGGILTLLAHAETAAARRRRR</sequence>
<evidence type="ECO:0000313" key="2">
    <source>
        <dbReference type="Proteomes" id="UP000603227"/>
    </source>
</evidence>
<proteinExistence type="predicted"/>
<accession>A0A918Z2F8</accession>
<evidence type="ECO:0000313" key="1">
    <source>
        <dbReference type="EMBL" id="GHE34299.1"/>
    </source>
</evidence>
<name>A0A918Z2F8_9ACTN</name>
<keyword evidence="2" id="KW-1185">Reference proteome</keyword>
<reference evidence="1" key="1">
    <citation type="journal article" date="2014" name="Int. J. Syst. Evol. Microbiol.">
        <title>Complete genome sequence of Corynebacterium casei LMG S-19264T (=DSM 44701T), isolated from a smear-ripened cheese.</title>
        <authorList>
            <consortium name="US DOE Joint Genome Institute (JGI-PGF)"/>
            <person name="Walter F."/>
            <person name="Albersmeier A."/>
            <person name="Kalinowski J."/>
            <person name="Ruckert C."/>
        </authorList>
    </citation>
    <scope>NUCLEOTIDE SEQUENCE</scope>
    <source>
        <strain evidence="1">CGMCC 4.7403</strain>
    </source>
</reference>
<dbReference type="AlphaFoldDB" id="A0A918Z2F8"/>
<dbReference type="Proteomes" id="UP000603227">
    <property type="component" value="Unassembled WGS sequence"/>
</dbReference>
<comment type="caution">
    <text evidence="1">The sequence shown here is derived from an EMBL/GenBank/DDBJ whole genome shotgun (WGS) entry which is preliminary data.</text>
</comment>
<dbReference type="EMBL" id="BNAT01000019">
    <property type="protein sequence ID" value="GHE34299.1"/>
    <property type="molecule type" value="Genomic_DNA"/>
</dbReference>